<evidence type="ECO:0000313" key="3">
    <source>
        <dbReference type="EMBL" id="TVU36645.1"/>
    </source>
</evidence>
<dbReference type="AlphaFoldDB" id="A0A5J9VM94"/>
<dbReference type="Gramene" id="TVU36645">
    <property type="protein sequence ID" value="TVU36645"/>
    <property type="gene ID" value="EJB05_18587"/>
</dbReference>
<dbReference type="OrthoDB" id="1890443at2759"/>
<dbReference type="PANTHER" id="PTHR33076">
    <property type="entry name" value="NON-SPECIFIC LIPID-TRANSFER PROTEIN 2-RELATED"/>
    <property type="match status" value="1"/>
</dbReference>
<gene>
    <name evidence="3" type="ORF">EJB05_18587</name>
</gene>
<dbReference type="GO" id="GO:0006869">
    <property type="term" value="P:lipid transport"/>
    <property type="evidence" value="ECO:0007669"/>
    <property type="project" value="InterPro"/>
</dbReference>
<dbReference type="SMART" id="SM00499">
    <property type="entry name" value="AAI"/>
    <property type="match status" value="1"/>
</dbReference>
<organism evidence="3 4">
    <name type="scientific">Eragrostis curvula</name>
    <name type="common">weeping love grass</name>
    <dbReference type="NCBI Taxonomy" id="38414"/>
    <lineage>
        <taxon>Eukaryota</taxon>
        <taxon>Viridiplantae</taxon>
        <taxon>Streptophyta</taxon>
        <taxon>Embryophyta</taxon>
        <taxon>Tracheophyta</taxon>
        <taxon>Spermatophyta</taxon>
        <taxon>Magnoliopsida</taxon>
        <taxon>Liliopsida</taxon>
        <taxon>Poales</taxon>
        <taxon>Poaceae</taxon>
        <taxon>PACMAD clade</taxon>
        <taxon>Chloridoideae</taxon>
        <taxon>Eragrostideae</taxon>
        <taxon>Eragrostidinae</taxon>
        <taxon>Eragrostis</taxon>
    </lineage>
</organism>
<dbReference type="EMBL" id="RWGY01000009">
    <property type="protein sequence ID" value="TVU36645.1"/>
    <property type="molecule type" value="Genomic_DNA"/>
</dbReference>
<comment type="caution">
    <text evidence="3">The sequence shown here is derived from an EMBL/GenBank/DDBJ whole genome shotgun (WGS) entry which is preliminary data.</text>
</comment>
<evidence type="ECO:0000259" key="2">
    <source>
        <dbReference type="SMART" id="SM00499"/>
    </source>
</evidence>
<dbReference type="CDD" id="cd01960">
    <property type="entry name" value="nsLTP1"/>
    <property type="match status" value="1"/>
</dbReference>
<dbReference type="Pfam" id="PF00234">
    <property type="entry name" value="Tryp_alpha_amyl"/>
    <property type="match status" value="1"/>
</dbReference>
<dbReference type="GO" id="GO:0008289">
    <property type="term" value="F:lipid binding"/>
    <property type="evidence" value="ECO:0007669"/>
    <property type="project" value="UniProtKB-KW"/>
</dbReference>
<sequence>MRSTTHVIVRSLVPYINPWKPSSHSHKQESVHHHNTQSQPLKLSQRLCPRVIDQMAPKLAALALAVLLAATVVAPPTAVRAAVSCATVYSNLMPCLGYVQSGSAMPTPSCCGGIRSLLSQANNTPDRRTVCNCLKNVANGASGSSNYITRAAGLPGKCGVTLPYKISANVNCNTIN</sequence>
<dbReference type="Proteomes" id="UP000324897">
    <property type="component" value="Unassembled WGS sequence"/>
</dbReference>
<proteinExistence type="inferred from homology"/>
<evidence type="ECO:0000256" key="1">
    <source>
        <dbReference type="RuleBase" id="RU000628"/>
    </source>
</evidence>
<dbReference type="PROSITE" id="PS00597">
    <property type="entry name" value="PLANT_LTP"/>
    <property type="match status" value="1"/>
</dbReference>
<keyword evidence="4" id="KW-1185">Reference proteome</keyword>
<evidence type="ECO:0000313" key="4">
    <source>
        <dbReference type="Proteomes" id="UP000324897"/>
    </source>
</evidence>
<accession>A0A5J9VM94</accession>
<dbReference type="InterPro" id="IPR000528">
    <property type="entry name" value="Plant_nsLTP"/>
</dbReference>
<dbReference type="InterPro" id="IPR016140">
    <property type="entry name" value="Bifunc_inhib/LTP/seed_store"/>
</dbReference>
<keyword evidence="1" id="KW-0813">Transport</keyword>
<protein>
    <recommendedName>
        <fullName evidence="1">Non-specific lipid-transfer protein</fullName>
    </recommendedName>
</protein>
<reference evidence="3 4" key="1">
    <citation type="journal article" date="2019" name="Sci. Rep.">
        <title>A high-quality genome of Eragrostis curvula grass provides insights into Poaceae evolution and supports new strategies to enhance forage quality.</title>
        <authorList>
            <person name="Carballo J."/>
            <person name="Santos B.A.C.M."/>
            <person name="Zappacosta D."/>
            <person name="Garbus I."/>
            <person name="Selva J.P."/>
            <person name="Gallo C.A."/>
            <person name="Diaz A."/>
            <person name="Albertini E."/>
            <person name="Caccamo M."/>
            <person name="Echenique V."/>
        </authorList>
    </citation>
    <scope>NUCLEOTIDE SEQUENCE [LARGE SCALE GENOMIC DNA]</scope>
    <source>
        <strain evidence="4">cv. Victoria</strain>
        <tissue evidence="3">Leaf</tissue>
    </source>
</reference>
<dbReference type="PRINTS" id="PR00382">
    <property type="entry name" value="LIPIDTRNSFER"/>
</dbReference>
<keyword evidence="1" id="KW-0446">Lipid-binding</keyword>
<dbReference type="Gene3D" id="1.10.110.10">
    <property type="entry name" value="Plant lipid-transfer and hydrophobic proteins"/>
    <property type="match status" value="1"/>
</dbReference>
<name>A0A5J9VM94_9POAL</name>
<feature type="domain" description="Bifunctional inhibitor/plant lipid transfer protein/seed storage helical" evidence="2">
    <location>
        <begin position="85"/>
        <end position="172"/>
    </location>
</feature>
<dbReference type="InterPro" id="IPR036312">
    <property type="entry name" value="Bifun_inhib/LTP/seed_sf"/>
</dbReference>
<dbReference type="SUPFAM" id="SSF47699">
    <property type="entry name" value="Bifunctional inhibitor/lipid-transfer protein/seed storage 2S albumin"/>
    <property type="match status" value="1"/>
</dbReference>
<comment type="function">
    <text evidence="1">Plant non-specific lipid-transfer proteins transfer phospholipids as well as galactolipids across membranes. May play a role in wax or cutin deposition in the cell walls of expanding epidermal cells and certain secretory tissues.</text>
</comment>
<comment type="similarity">
    <text evidence="1">Belongs to the plant LTP family.</text>
</comment>